<reference evidence="1" key="2">
    <citation type="submission" date="2020-09" db="EMBL/GenBank/DDBJ databases">
        <authorList>
            <person name="Sun Q."/>
            <person name="Kim S."/>
        </authorList>
    </citation>
    <scope>NUCLEOTIDE SEQUENCE</scope>
    <source>
        <strain evidence="1">KCTC 32020</strain>
    </source>
</reference>
<dbReference type="SUPFAM" id="SSF140129">
    <property type="entry name" value="MxiH-like"/>
    <property type="match status" value="1"/>
</dbReference>
<reference evidence="1" key="1">
    <citation type="journal article" date="2014" name="Int. J. Syst. Evol. Microbiol.">
        <title>Complete genome sequence of Corynebacterium casei LMG S-19264T (=DSM 44701T), isolated from a smear-ripened cheese.</title>
        <authorList>
            <consortium name="US DOE Joint Genome Institute (JGI-PGF)"/>
            <person name="Walter F."/>
            <person name="Albersmeier A."/>
            <person name="Kalinowski J."/>
            <person name="Ruckert C."/>
        </authorList>
    </citation>
    <scope>NUCLEOTIDE SEQUENCE</scope>
    <source>
        <strain evidence="1">KCTC 32020</strain>
    </source>
</reference>
<dbReference type="InterPro" id="IPR021123">
    <property type="entry name" value="T3SS_needle-like"/>
</dbReference>
<accession>A0A919D819</accession>
<gene>
    <name evidence="1" type="ORF">GCM10007167_04720</name>
</gene>
<evidence type="ECO:0000313" key="1">
    <source>
        <dbReference type="EMBL" id="GHE26504.1"/>
    </source>
</evidence>
<protein>
    <submittedName>
        <fullName evidence="1">Uncharacterized protein</fullName>
    </submittedName>
</protein>
<comment type="caution">
    <text evidence="1">The sequence shown here is derived from an EMBL/GenBank/DDBJ whole genome shotgun (WGS) entry which is preliminary data.</text>
</comment>
<evidence type="ECO:0000313" key="2">
    <source>
        <dbReference type="Proteomes" id="UP000636453"/>
    </source>
</evidence>
<dbReference type="GO" id="GO:0015031">
    <property type="term" value="P:protein transport"/>
    <property type="evidence" value="ECO:0007669"/>
    <property type="project" value="InterPro"/>
</dbReference>
<dbReference type="Proteomes" id="UP000636453">
    <property type="component" value="Unassembled WGS sequence"/>
</dbReference>
<dbReference type="RefSeq" id="WP_146472672.1">
    <property type="nucleotide sequence ID" value="NZ_BNCF01000001.1"/>
</dbReference>
<dbReference type="InterPro" id="IPR037203">
    <property type="entry name" value="T3SS_needle-like_sf"/>
</dbReference>
<sequence length="110" mass="11796">MSTHLHVHIVNNLVQNGNGIDDDTGPISARGGRNISGKGWLYAIAQAMGRLADQKAAQLERAINSLPDDAKPSEMMKIQADTQEFSLMMNTFTNAIKTLGEGNTTAGRKG</sequence>
<dbReference type="EMBL" id="BNCF01000001">
    <property type="protein sequence ID" value="GHE26504.1"/>
    <property type="molecule type" value="Genomic_DNA"/>
</dbReference>
<dbReference type="AlphaFoldDB" id="A0A919D819"/>
<organism evidence="1 2">
    <name type="scientific">Vulcaniibacterium thermophilum</name>
    <dbReference type="NCBI Taxonomy" id="1169913"/>
    <lineage>
        <taxon>Bacteria</taxon>
        <taxon>Pseudomonadati</taxon>
        <taxon>Pseudomonadota</taxon>
        <taxon>Gammaproteobacteria</taxon>
        <taxon>Lysobacterales</taxon>
        <taxon>Lysobacteraceae</taxon>
        <taxon>Vulcaniibacterium</taxon>
    </lineage>
</organism>
<dbReference type="Pfam" id="PF09392">
    <property type="entry name" value="T3SS_needle_F"/>
    <property type="match status" value="1"/>
</dbReference>
<dbReference type="Gene3D" id="1.20.58.90">
    <property type="match status" value="1"/>
</dbReference>
<dbReference type="OrthoDB" id="6024521at2"/>
<name>A0A919D819_9GAMM</name>
<proteinExistence type="predicted"/>
<keyword evidence="2" id="KW-1185">Reference proteome</keyword>